<dbReference type="GO" id="GO:0030261">
    <property type="term" value="P:chromosome condensation"/>
    <property type="evidence" value="ECO:0007669"/>
    <property type="project" value="UniProtKB-KW"/>
</dbReference>
<dbReference type="SUPFAM" id="SSF47729">
    <property type="entry name" value="IHF-like DNA-binding proteins"/>
    <property type="match status" value="1"/>
</dbReference>
<comment type="caution">
    <text evidence="5">The sequence shown here is derived from an EMBL/GenBank/DDBJ whole genome shotgun (WGS) entry which is preliminary data.</text>
</comment>
<dbReference type="PRINTS" id="PR01727">
    <property type="entry name" value="DNABINDINGHU"/>
</dbReference>
<dbReference type="Pfam" id="PF00216">
    <property type="entry name" value="Bac_DNA_binding"/>
    <property type="match status" value="1"/>
</dbReference>
<gene>
    <name evidence="5" type="ORF">EDD39_1054</name>
</gene>
<comment type="similarity">
    <text evidence="3">Belongs to the bacterial histone-like protein family.</text>
</comment>
<dbReference type="EMBL" id="RJVJ01000001">
    <property type="protein sequence ID" value="ROR42919.1"/>
    <property type="molecule type" value="Genomic_DNA"/>
</dbReference>
<feature type="compositionally biased region" description="Low complexity" evidence="4">
    <location>
        <begin position="112"/>
        <end position="127"/>
    </location>
</feature>
<dbReference type="GO" id="GO:0003677">
    <property type="term" value="F:DNA binding"/>
    <property type="evidence" value="ECO:0007669"/>
    <property type="project" value="UniProtKB-KW"/>
</dbReference>
<proteinExistence type="inferred from homology"/>
<dbReference type="OrthoDB" id="9799835at2"/>
<evidence type="ECO:0000256" key="3">
    <source>
        <dbReference type="RuleBase" id="RU003939"/>
    </source>
</evidence>
<dbReference type="InterPro" id="IPR020816">
    <property type="entry name" value="Histone-like_DNA-bd_CS"/>
</dbReference>
<evidence type="ECO:0000313" key="6">
    <source>
        <dbReference type="Proteomes" id="UP000267408"/>
    </source>
</evidence>
<dbReference type="PANTHER" id="PTHR33175:SF3">
    <property type="entry name" value="DNA-BINDING PROTEIN HU-BETA"/>
    <property type="match status" value="1"/>
</dbReference>
<dbReference type="SMART" id="SM00411">
    <property type="entry name" value="BHL"/>
    <property type="match status" value="1"/>
</dbReference>
<dbReference type="Proteomes" id="UP000267408">
    <property type="component" value="Unassembled WGS sequence"/>
</dbReference>
<dbReference type="Gene3D" id="4.10.520.10">
    <property type="entry name" value="IHF-like DNA-binding proteins"/>
    <property type="match status" value="1"/>
</dbReference>
<organism evidence="5 6">
    <name type="scientific">Kitasatospora cineracea</name>
    <dbReference type="NCBI Taxonomy" id="88074"/>
    <lineage>
        <taxon>Bacteria</taxon>
        <taxon>Bacillati</taxon>
        <taxon>Actinomycetota</taxon>
        <taxon>Actinomycetes</taxon>
        <taxon>Kitasatosporales</taxon>
        <taxon>Streptomycetaceae</taxon>
        <taxon>Kitasatospora</taxon>
    </lineage>
</organism>
<keyword evidence="2 5" id="KW-0238">DNA-binding</keyword>
<feature type="region of interest" description="Disordered" evidence="4">
    <location>
        <begin position="82"/>
        <end position="138"/>
    </location>
</feature>
<keyword evidence="1" id="KW-0226">DNA condensation</keyword>
<protein>
    <submittedName>
        <fullName evidence="5">DNA-binding protein HU-beta</fullName>
    </submittedName>
</protein>
<accession>A0A8G1XAT1</accession>
<reference evidence="5 6" key="1">
    <citation type="submission" date="2018-11" db="EMBL/GenBank/DDBJ databases">
        <title>Sequencing the genomes of 1000 actinobacteria strains.</title>
        <authorList>
            <person name="Klenk H.-P."/>
        </authorList>
    </citation>
    <scope>NUCLEOTIDE SEQUENCE [LARGE SCALE GENOMIC DNA]</scope>
    <source>
        <strain evidence="5 6">DSM 44780</strain>
    </source>
</reference>
<dbReference type="InterPro" id="IPR010992">
    <property type="entry name" value="IHF-like_DNA-bd_dom_sf"/>
</dbReference>
<sequence>MAINKTALIARVALQLGSRRAAAEAVEAVLDTIVRAVVSGETVSVTSFGTFETTEASARRARNPQTGETFDLAARTVPRFRPHTRFREYANRERDLPEAGSAVRKDPKGTHTRAAARSARTRTVANNNRRRAAAKGAA</sequence>
<dbReference type="AlphaFoldDB" id="A0A8G1XAT1"/>
<dbReference type="GO" id="GO:0005829">
    <property type="term" value="C:cytosol"/>
    <property type="evidence" value="ECO:0007669"/>
    <property type="project" value="TreeGrafter"/>
</dbReference>
<dbReference type="InterPro" id="IPR000119">
    <property type="entry name" value="Hist_DNA-bd"/>
</dbReference>
<dbReference type="RefSeq" id="WP_100836972.1">
    <property type="nucleotide sequence ID" value="NZ_RJVJ01000001.1"/>
</dbReference>
<dbReference type="PANTHER" id="PTHR33175">
    <property type="entry name" value="DNA-BINDING PROTEIN HU"/>
    <property type="match status" value="1"/>
</dbReference>
<dbReference type="GO" id="GO:0030527">
    <property type="term" value="F:structural constituent of chromatin"/>
    <property type="evidence" value="ECO:0007669"/>
    <property type="project" value="InterPro"/>
</dbReference>
<name>A0A8G1XAT1_9ACTN</name>
<feature type="compositionally biased region" description="Basic and acidic residues" evidence="4">
    <location>
        <begin position="85"/>
        <end position="109"/>
    </location>
</feature>
<evidence type="ECO:0000313" key="5">
    <source>
        <dbReference type="EMBL" id="ROR42919.1"/>
    </source>
</evidence>
<feature type="compositionally biased region" description="Basic residues" evidence="4">
    <location>
        <begin position="128"/>
        <end position="138"/>
    </location>
</feature>
<evidence type="ECO:0000256" key="2">
    <source>
        <dbReference type="ARBA" id="ARBA00023125"/>
    </source>
</evidence>
<evidence type="ECO:0000256" key="1">
    <source>
        <dbReference type="ARBA" id="ARBA00023067"/>
    </source>
</evidence>
<dbReference type="PROSITE" id="PS00045">
    <property type="entry name" value="HISTONE_LIKE"/>
    <property type="match status" value="1"/>
</dbReference>
<evidence type="ECO:0000256" key="4">
    <source>
        <dbReference type="SAM" id="MobiDB-lite"/>
    </source>
</evidence>